<dbReference type="Gene3D" id="1.10.225.10">
    <property type="entry name" value="Saposin-like"/>
    <property type="match status" value="1"/>
</dbReference>
<dbReference type="AlphaFoldDB" id="A0AAV5BQG8"/>
<dbReference type="Pfam" id="PF03489">
    <property type="entry name" value="SapB_2"/>
    <property type="match status" value="1"/>
</dbReference>
<evidence type="ECO:0000256" key="1">
    <source>
        <dbReference type="ARBA" id="ARBA00023157"/>
    </source>
</evidence>
<name>A0AAV5BQG8_ELECO</name>
<evidence type="ECO:0000313" key="4">
    <source>
        <dbReference type="EMBL" id="GJM88172.1"/>
    </source>
</evidence>
<comment type="caution">
    <text evidence="4">The sequence shown here is derived from an EMBL/GenBank/DDBJ whole genome shotgun (WGS) entry which is preliminary data.</text>
</comment>
<organism evidence="4 5">
    <name type="scientific">Eleusine coracana subsp. coracana</name>
    <dbReference type="NCBI Taxonomy" id="191504"/>
    <lineage>
        <taxon>Eukaryota</taxon>
        <taxon>Viridiplantae</taxon>
        <taxon>Streptophyta</taxon>
        <taxon>Embryophyta</taxon>
        <taxon>Tracheophyta</taxon>
        <taxon>Spermatophyta</taxon>
        <taxon>Magnoliopsida</taxon>
        <taxon>Liliopsida</taxon>
        <taxon>Poales</taxon>
        <taxon>Poaceae</taxon>
        <taxon>PACMAD clade</taxon>
        <taxon>Chloridoideae</taxon>
        <taxon>Cynodonteae</taxon>
        <taxon>Eleusininae</taxon>
        <taxon>Eleusine</taxon>
    </lineage>
</organism>
<dbReference type="InterPro" id="IPR051428">
    <property type="entry name" value="Sphingo_Act-Surfact_Prot"/>
</dbReference>
<dbReference type="InterPro" id="IPR011001">
    <property type="entry name" value="Saposin-like"/>
</dbReference>
<dbReference type="PANTHER" id="PTHR11480:SF90">
    <property type="entry name" value="OS12G0112200 PROTEIN"/>
    <property type="match status" value="1"/>
</dbReference>
<keyword evidence="5" id="KW-1185">Reference proteome</keyword>
<dbReference type="Proteomes" id="UP001054889">
    <property type="component" value="Unassembled WGS sequence"/>
</dbReference>
<gene>
    <name evidence="4" type="primary">ga04201</name>
    <name evidence="4" type="ORF">PR202_ga04201</name>
</gene>
<keyword evidence="1" id="KW-1015">Disulfide bond</keyword>
<dbReference type="InterPro" id="IPR008139">
    <property type="entry name" value="SaposinB_dom"/>
</dbReference>
<dbReference type="SUPFAM" id="SSF47862">
    <property type="entry name" value="Saposin"/>
    <property type="match status" value="1"/>
</dbReference>
<evidence type="ECO:0000259" key="3">
    <source>
        <dbReference type="PROSITE" id="PS50015"/>
    </source>
</evidence>
<reference evidence="4" key="1">
    <citation type="journal article" date="2018" name="DNA Res.">
        <title>Multiple hybrid de novo genome assembly of finger millet, an orphan allotetraploid crop.</title>
        <authorList>
            <person name="Hatakeyama M."/>
            <person name="Aluri S."/>
            <person name="Balachadran M.T."/>
            <person name="Sivarajan S.R."/>
            <person name="Patrignani A."/>
            <person name="Gruter S."/>
            <person name="Poveda L."/>
            <person name="Shimizu-Inatsugi R."/>
            <person name="Baeten J."/>
            <person name="Francoijs K.J."/>
            <person name="Nataraja K.N."/>
            <person name="Reddy Y.A.N."/>
            <person name="Phadnis S."/>
            <person name="Ravikumar R.L."/>
            <person name="Schlapbach R."/>
            <person name="Sreeman S.M."/>
            <person name="Shimizu K.K."/>
        </authorList>
    </citation>
    <scope>NUCLEOTIDE SEQUENCE</scope>
</reference>
<proteinExistence type="predicted"/>
<reference evidence="4" key="2">
    <citation type="submission" date="2021-12" db="EMBL/GenBank/DDBJ databases">
        <title>Resequencing data analysis of finger millet.</title>
        <authorList>
            <person name="Hatakeyama M."/>
            <person name="Aluri S."/>
            <person name="Balachadran M.T."/>
            <person name="Sivarajan S.R."/>
            <person name="Poveda L."/>
            <person name="Shimizu-Inatsugi R."/>
            <person name="Schlapbach R."/>
            <person name="Sreeman S.M."/>
            <person name="Shimizu K.K."/>
        </authorList>
    </citation>
    <scope>NUCLEOTIDE SEQUENCE</scope>
</reference>
<protein>
    <recommendedName>
        <fullName evidence="3">Saposin B-type domain-containing protein</fullName>
    </recommendedName>
</protein>
<keyword evidence="2" id="KW-0325">Glycoprotein</keyword>
<evidence type="ECO:0000313" key="5">
    <source>
        <dbReference type="Proteomes" id="UP001054889"/>
    </source>
</evidence>
<sequence>MSKLKDPDAEFEIIQILIKECNKIEGHVQQCKRLVLQYIPLILVNGEKFLEKNDVCALVQACDASQKRAVSSFLEAGLLSDA</sequence>
<dbReference type="PANTHER" id="PTHR11480">
    <property type="entry name" value="SAPOSIN-RELATED"/>
    <property type="match status" value="1"/>
</dbReference>
<dbReference type="PROSITE" id="PS50015">
    <property type="entry name" value="SAP_B"/>
    <property type="match status" value="1"/>
</dbReference>
<evidence type="ECO:0000256" key="2">
    <source>
        <dbReference type="ARBA" id="ARBA00023180"/>
    </source>
</evidence>
<accession>A0AAV5BQG8</accession>
<dbReference type="EMBL" id="BQKI01000002">
    <property type="protein sequence ID" value="GJM88172.1"/>
    <property type="molecule type" value="Genomic_DNA"/>
</dbReference>
<feature type="domain" description="Saposin B-type" evidence="3">
    <location>
        <begin position="1"/>
        <end position="66"/>
    </location>
</feature>
<dbReference type="InterPro" id="IPR008138">
    <property type="entry name" value="SapB_2"/>
</dbReference>